<dbReference type="AlphaFoldDB" id="G9Y2L3"/>
<gene>
    <name evidence="2" type="ORF">HMPREF0454_00827</name>
</gene>
<comment type="caution">
    <text evidence="2">The sequence shown here is derived from an EMBL/GenBank/DDBJ whole genome shotgun (WGS) entry which is preliminary data.</text>
</comment>
<evidence type="ECO:0000256" key="1">
    <source>
        <dbReference type="SAM" id="Phobius"/>
    </source>
</evidence>
<sequence length="87" mass="9445">MDIHSQGKIMNNFLTKCYVAAHVRFHEFGKDQRGVTAIEYALIGVAMATLLAFILGDQNSGFLGALKEAFDKIAEAIKSVTISKTAP</sequence>
<dbReference type="EMBL" id="AGCI01000010">
    <property type="protein sequence ID" value="EHM46958.1"/>
    <property type="molecule type" value="Genomic_DNA"/>
</dbReference>
<dbReference type="Pfam" id="PF04964">
    <property type="entry name" value="Flp_Fap"/>
    <property type="match status" value="1"/>
</dbReference>
<proteinExistence type="predicted"/>
<organism evidence="2 3">
    <name type="scientific">Hafnia alvei ATCC 51873</name>
    <dbReference type="NCBI Taxonomy" id="1002364"/>
    <lineage>
        <taxon>Bacteria</taxon>
        <taxon>Pseudomonadati</taxon>
        <taxon>Pseudomonadota</taxon>
        <taxon>Gammaproteobacteria</taxon>
        <taxon>Enterobacterales</taxon>
        <taxon>Hafniaceae</taxon>
        <taxon>Hafnia</taxon>
    </lineage>
</organism>
<reference evidence="2 3" key="1">
    <citation type="submission" date="2011-08" db="EMBL/GenBank/DDBJ databases">
        <authorList>
            <person name="Weinstock G."/>
            <person name="Sodergren E."/>
            <person name="Clifton S."/>
            <person name="Fulton L."/>
            <person name="Fulton B."/>
            <person name="Courtney L."/>
            <person name="Fronick C."/>
            <person name="Harrison M."/>
            <person name="Strong C."/>
            <person name="Farmer C."/>
            <person name="Delahaunty K."/>
            <person name="Markovic C."/>
            <person name="Hall O."/>
            <person name="Minx P."/>
            <person name="Tomlinson C."/>
            <person name="Mitreva M."/>
            <person name="Hou S."/>
            <person name="Chen J."/>
            <person name="Wollam A."/>
            <person name="Pepin K.H."/>
            <person name="Johnson M."/>
            <person name="Bhonagiri V."/>
            <person name="Zhang X."/>
            <person name="Suruliraj S."/>
            <person name="Warren W."/>
            <person name="Chinwalla A."/>
            <person name="Mardis E.R."/>
            <person name="Wilson R.K."/>
        </authorList>
    </citation>
    <scope>NUCLEOTIDE SEQUENCE [LARGE SCALE GENOMIC DNA]</scope>
    <source>
        <strain evidence="2 3">ATCC 51873</strain>
    </source>
</reference>
<protein>
    <submittedName>
        <fullName evidence="2">Flp/Fap pilin component</fullName>
    </submittedName>
</protein>
<evidence type="ECO:0000313" key="3">
    <source>
        <dbReference type="Proteomes" id="UP000005959"/>
    </source>
</evidence>
<dbReference type="HOGENOM" id="CLU_171854_2_1_6"/>
<dbReference type="Proteomes" id="UP000005959">
    <property type="component" value="Unassembled WGS sequence"/>
</dbReference>
<name>G9Y2L3_HAFAL</name>
<feature type="transmembrane region" description="Helical" evidence="1">
    <location>
        <begin position="37"/>
        <end position="56"/>
    </location>
</feature>
<dbReference type="PATRIC" id="fig|1002364.3.peg.754"/>
<accession>G9Y2L3</accession>
<keyword evidence="1" id="KW-0812">Transmembrane</keyword>
<keyword evidence="1" id="KW-0472">Membrane</keyword>
<evidence type="ECO:0000313" key="2">
    <source>
        <dbReference type="EMBL" id="EHM46958.1"/>
    </source>
</evidence>
<keyword evidence="1" id="KW-1133">Transmembrane helix</keyword>
<dbReference type="InterPro" id="IPR007047">
    <property type="entry name" value="Flp_Fap"/>
</dbReference>